<dbReference type="Proteomes" id="UP000299102">
    <property type="component" value="Unassembled WGS sequence"/>
</dbReference>
<sequence>MTADPRKDPLKNVSNDMSTKDIKVLLSVISSIDINKLTLLAKKFKRELGHRFSRVFRPPRALDAFLGPPPPPSVLGSRGRGGVLHVGFRSPPAPEGTGSTGATSPELALTLDQLRALFTIFLREKGFTVSSNQLALLGKNVNQAISRHQEVLQSKGDSLSASSDISRETSSMPRKDKRTAAAALSDDSNSASIFRGYDEEKENNTKMSFTKVIQNGRKKANRIHRHTSGAEHTSSGGEMEVETSEGKPTTIFKRSWNSESDPVPKTTDFTMNTTTKAHAVKTAPSRQRWYPARFRAVILEITDETKKIFAKDVLSSLCSLSGITVRSHTKRADHASVTVANYMVMWR</sequence>
<evidence type="ECO:0000313" key="2">
    <source>
        <dbReference type="EMBL" id="GBP47174.1"/>
    </source>
</evidence>
<keyword evidence="3" id="KW-1185">Reference proteome</keyword>
<comment type="caution">
    <text evidence="2">The sequence shown here is derived from an EMBL/GenBank/DDBJ whole genome shotgun (WGS) entry which is preliminary data.</text>
</comment>
<feature type="compositionally biased region" description="Basic residues" evidence="1">
    <location>
        <begin position="217"/>
        <end position="227"/>
    </location>
</feature>
<organism evidence="2 3">
    <name type="scientific">Eumeta variegata</name>
    <name type="common">Bagworm moth</name>
    <name type="synonym">Eumeta japonica</name>
    <dbReference type="NCBI Taxonomy" id="151549"/>
    <lineage>
        <taxon>Eukaryota</taxon>
        <taxon>Metazoa</taxon>
        <taxon>Ecdysozoa</taxon>
        <taxon>Arthropoda</taxon>
        <taxon>Hexapoda</taxon>
        <taxon>Insecta</taxon>
        <taxon>Pterygota</taxon>
        <taxon>Neoptera</taxon>
        <taxon>Endopterygota</taxon>
        <taxon>Lepidoptera</taxon>
        <taxon>Glossata</taxon>
        <taxon>Ditrysia</taxon>
        <taxon>Tineoidea</taxon>
        <taxon>Psychidae</taxon>
        <taxon>Oiketicinae</taxon>
        <taxon>Eumeta</taxon>
    </lineage>
</organism>
<evidence type="ECO:0000256" key="1">
    <source>
        <dbReference type="SAM" id="MobiDB-lite"/>
    </source>
</evidence>
<feature type="region of interest" description="Disordered" evidence="1">
    <location>
        <begin position="217"/>
        <end position="247"/>
    </location>
</feature>
<gene>
    <name evidence="2" type="ORF">EVAR_38286_1</name>
</gene>
<name>A0A4C1WAL0_EUMVA</name>
<dbReference type="EMBL" id="BGZK01000497">
    <property type="protein sequence ID" value="GBP47174.1"/>
    <property type="molecule type" value="Genomic_DNA"/>
</dbReference>
<feature type="region of interest" description="Disordered" evidence="1">
    <location>
        <begin position="151"/>
        <end position="185"/>
    </location>
</feature>
<accession>A0A4C1WAL0</accession>
<proteinExistence type="predicted"/>
<evidence type="ECO:0000313" key="3">
    <source>
        <dbReference type="Proteomes" id="UP000299102"/>
    </source>
</evidence>
<protein>
    <submittedName>
        <fullName evidence="2">Uncharacterized protein</fullName>
    </submittedName>
</protein>
<dbReference type="AlphaFoldDB" id="A0A4C1WAL0"/>
<feature type="compositionally biased region" description="Polar residues" evidence="1">
    <location>
        <begin position="151"/>
        <end position="172"/>
    </location>
</feature>
<reference evidence="2 3" key="1">
    <citation type="journal article" date="2019" name="Commun. Biol.">
        <title>The bagworm genome reveals a unique fibroin gene that provides high tensile strength.</title>
        <authorList>
            <person name="Kono N."/>
            <person name="Nakamura H."/>
            <person name="Ohtoshi R."/>
            <person name="Tomita M."/>
            <person name="Numata K."/>
            <person name="Arakawa K."/>
        </authorList>
    </citation>
    <scope>NUCLEOTIDE SEQUENCE [LARGE SCALE GENOMIC DNA]</scope>
</reference>